<feature type="transmembrane region" description="Helical" evidence="2">
    <location>
        <begin position="24"/>
        <end position="43"/>
    </location>
</feature>
<evidence type="ECO:0000313" key="4">
    <source>
        <dbReference type="Proteomes" id="UP000237144"/>
    </source>
</evidence>
<dbReference type="CDD" id="cd22903">
    <property type="entry name" value="NI9M"/>
    <property type="match status" value="1"/>
</dbReference>
<comment type="caution">
    <text evidence="3">The sequence shown here is derived from an EMBL/GenBank/DDBJ whole genome shotgun (WGS) entry which is preliminary data.</text>
</comment>
<dbReference type="PANTHER" id="PTHR38488:SF1">
    <property type="entry name" value="OXIDOREDUCTASE 9.5 KDA SUBUNIT, PUTATIVE (AFU_ORTHOLOGUE AFUA_5G08980)-RELATED"/>
    <property type="match status" value="1"/>
</dbReference>
<evidence type="ECO:0000256" key="2">
    <source>
        <dbReference type="SAM" id="Phobius"/>
    </source>
</evidence>
<keyword evidence="2" id="KW-0472">Membrane</keyword>
<reference evidence="3 4" key="1">
    <citation type="journal article" date="2018" name="Front. Microbiol.">
        <title>Prospects for Fungal Bioremediation of Acidic Radioactive Waste Sites: Characterization and Genome Sequence of Rhodotorula taiwanensis MD1149.</title>
        <authorList>
            <person name="Tkavc R."/>
            <person name="Matrosova V.Y."/>
            <person name="Grichenko O.E."/>
            <person name="Gostincar C."/>
            <person name="Volpe R.P."/>
            <person name="Klimenkova P."/>
            <person name="Gaidamakova E.K."/>
            <person name="Zhou C.E."/>
            <person name="Stewart B.J."/>
            <person name="Lyman M.G."/>
            <person name="Malfatti S.A."/>
            <person name="Rubinfeld B."/>
            <person name="Courtot M."/>
            <person name="Singh J."/>
            <person name="Dalgard C.L."/>
            <person name="Hamilton T."/>
            <person name="Frey K.G."/>
            <person name="Gunde-Cimerman N."/>
            <person name="Dugan L."/>
            <person name="Daly M.J."/>
        </authorList>
    </citation>
    <scope>NUCLEOTIDE SEQUENCE [LARGE SCALE GENOMIC DNA]</scope>
    <source>
        <strain evidence="3 4">MD1149</strain>
    </source>
</reference>
<dbReference type="OrthoDB" id="2093409at2759"/>
<evidence type="ECO:0000256" key="1">
    <source>
        <dbReference type="SAM" id="MobiDB-lite"/>
    </source>
</evidence>
<sequence length="83" mass="9738">MSALLGPFRRTYSYLQRTAHEQPAVYYSIWLGFLGPVMVVTVPEIRKRFFGYKPVERPPTSYPLPNRPREATEGYEDGWELKE</sequence>
<proteinExistence type="predicted"/>
<keyword evidence="2" id="KW-1133">Transmembrane helix</keyword>
<dbReference type="AlphaFoldDB" id="A0A2S5B429"/>
<dbReference type="STRING" id="741276.A0A2S5B429"/>
<name>A0A2S5B429_9BASI</name>
<accession>A0A2S5B429</accession>
<organism evidence="3 4">
    <name type="scientific">Rhodotorula taiwanensis</name>
    <dbReference type="NCBI Taxonomy" id="741276"/>
    <lineage>
        <taxon>Eukaryota</taxon>
        <taxon>Fungi</taxon>
        <taxon>Dikarya</taxon>
        <taxon>Basidiomycota</taxon>
        <taxon>Pucciniomycotina</taxon>
        <taxon>Microbotryomycetes</taxon>
        <taxon>Sporidiobolales</taxon>
        <taxon>Sporidiobolaceae</taxon>
        <taxon>Rhodotorula</taxon>
    </lineage>
</organism>
<dbReference type="PANTHER" id="PTHR38488">
    <property type="entry name" value="OXIDOREDUCTASE 9.5 KDA SUBUNIT, PUTATIVE (AFU_ORTHOLOGUE AFUA_5G08980)-RELATED"/>
    <property type="match status" value="1"/>
</dbReference>
<gene>
    <name evidence="3" type="ORF">BMF94_5774</name>
</gene>
<dbReference type="EMBL" id="PJQD01000085">
    <property type="protein sequence ID" value="POY71461.1"/>
    <property type="molecule type" value="Genomic_DNA"/>
</dbReference>
<protein>
    <submittedName>
        <fullName evidence="3">Uncharacterized protein</fullName>
    </submittedName>
</protein>
<feature type="compositionally biased region" description="Acidic residues" evidence="1">
    <location>
        <begin position="73"/>
        <end position="83"/>
    </location>
</feature>
<keyword evidence="2" id="KW-0812">Transmembrane</keyword>
<dbReference type="Proteomes" id="UP000237144">
    <property type="component" value="Unassembled WGS sequence"/>
</dbReference>
<dbReference type="InterPro" id="IPR039961">
    <property type="entry name" value="Nuo9.5"/>
</dbReference>
<keyword evidence="4" id="KW-1185">Reference proteome</keyword>
<evidence type="ECO:0000313" key="3">
    <source>
        <dbReference type="EMBL" id="POY71461.1"/>
    </source>
</evidence>
<feature type="region of interest" description="Disordered" evidence="1">
    <location>
        <begin position="58"/>
        <end position="83"/>
    </location>
</feature>